<feature type="domain" description="C2H2-type" evidence="11">
    <location>
        <begin position="565"/>
        <end position="592"/>
    </location>
</feature>
<feature type="domain" description="C2H2-type" evidence="11">
    <location>
        <begin position="537"/>
        <end position="564"/>
    </location>
</feature>
<evidence type="ECO:0000256" key="9">
    <source>
        <dbReference type="PROSITE-ProRule" id="PRU00309"/>
    </source>
</evidence>
<feature type="compositionally biased region" description="Acidic residues" evidence="10">
    <location>
        <begin position="364"/>
        <end position="375"/>
    </location>
</feature>
<dbReference type="PANTHER" id="PTHR24381:SF390">
    <property type="entry name" value="ZINC FINGER PROTEIN 37 HOMOLOG"/>
    <property type="match status" value="1"/>
</dbReference>
<organism evidence="13 14">
    <name type="scientific">Channa argus</name>
    <name type="common">Northern snakehead</name>
    <name type="synonym">Ophicephalus argus</name>
    <dbReference type="NCBI Taxonomy" id="215402"/>
    <lineage>
        <taxon>Eukaryota</taxon>
        <taxon>Metazoa</taxon>
        <taxon>Chordata</taxon>
        <taxon>Craniata</taxon>
        <taxon>Vertebrata</taxon>
        <taxon>Euteleostomi</taxon>
        <taxon>Actinopterygii</taxon>
        <taxon>Neopterygii</taxon>
        <taxon>Teleostei</taxon>
        <taxon>Neoteleostei</taxon>
        <taxon>Acanthomorphata</taxon>
        <taxon>Anabantaria</taxon>
        <taxon>Anabantiformes</taxon>
        <taxon>Channoidei</taxon>
        <taxon>Channidae</taxon>
        <taxon>Channa</taxon>
    </lineage>
</organism>
<dbReference type="InterPro" id="IPR006612">
    <property type="entry name" value="THAP_Znf"/>
</dbReference>
<keyword evidence="7" id="KW-0539">Nucleus</keyword>
<dbReference type="EMBL" id="CM015725">
    <property type="protein sequence ID" value="KAF3699344.1"/>
    <property type="molecule type" value="Genomic_DNA"/>
</dbReference>
<feature type="compositionally biased region" description="Basic residues" evidence="10">
    <location>
        <begin position="667"/>
        <end position="683"/>
    </location>
</feature>
<feature type="compositionally biased region" description="Polar residues" evidence="10">
    <location>
        <begin position="340"/>
        <end position="356"/>
    </location>
</feature>
<dbReference type="AlphaFoldDB" id="A0A6G1QAA2"/>
<evidence type="ECO:0000259" key="12">
    <source>
        <dbReference type="PROSITE" id="PS50950"/>
    </source>
</evidence>
<feature type="domain" description="THAP-type" evidence="12">
    <location>
        <begin position="111"/>
        <end position="194"/>
    </location>
</feature>
<evidence type="ECO:0000256" key="8">
    <source>
        <dbReference type="PROSITE-ProRule" id="PRU00042"/>
    </source>
</evidence>
<feature type="domain" description="THAP-type" evidence="12">
    <location>
        <begin position="1"/>
        <end position="96"/>
    </location>
</feature>
<reference evidence="13 14" key="1">
    <citation type="submission" date="2019-02" db="EMBL/GenBank/DDBJ databases">
        <title>Opniocepnalus argus genome.</title>
        <authorList>
            <person name="Zhou C."/>
            <person name="Xiao S."/>
        </authorList>
    </citation>
    <scope>NUCLEOTIDE SEQUENCE [LARGE SCALE GENOMIC DNA]</scope>
    <source>
        <strain evidence="13">OARG1902GOOAL</strain>
        <tissue evidence="13">Muscle</tissue>
    </source>
</reference>
<keyword evidence="2" id="KW-0479">Metal-binding</keyword>
<reference evidence="14" key="2">
    <citation type="submission" date="2019-02" db="EMBL/GenBank/DDBJ databases">
        <title>Opniocepnalus argus Var Kimnra genome.</title>
        <authorList>
            <person name="Zhou C."/>
            <person name="Xiao S."/>
        </authorList>
    </citation>
    <scope>NUCLEOTIDE SEQUENCE [LARGE SCALE GENOMIC DNA]</scope>
</reference>
<feature type="region of interest" description="Disordered" evidence="10">
    <location>
        <begin position="398"/>
        <end position="417"/>
    </location>
</feature>
<evidence type="ECO:0000256" key="10">
    <source>
        <dbReference type="SAM" id="MobiDB-lite"/>
    </source>
</evidence>
<dbReference type="GO" id="GO:0000981">
    <property type="term" value="F:DNA-binding transcription factor activity, RNA polymerase II-specific"/>
    <property type="evidence" value="ECO:0007669"/>
    <property type="project" value="TreeGrafter"/>
</dbReference>
<dbReference type="PROSITE" id="PS50157">
    <property type="entry name" value="ZINC_FINGER_C2H2_2"/>
    <property type="match status" value="6"/>
</dbReference>
<feature type="compositionally biased region" description="Basic and acidic residues" evidence="10">
    <location>
        <begin position="735"/>
        <end position="747"/>
    </location>
</feature>
<keyword evidence="14" id="KW-1185">Reference proteome</keyword>
<dbReference type="GO" id="GO:0008270">
    <property type="term" value="F:zinc ion binding"/>
    <property type="evidence" value="ECO:0007669"/>
    <property type="project" value="UniProtKB-KW"/>
</dbReference>
<comment type="subcellular location">
    <subcellularLocation>
        <location evidence="1">Nucleus</location>
    </subcellularLocation>
</comment>
<dbReference type="InterPro" id="IPR036236">
    <property type="entry name" value="Znf_C2H2_sf"/>
</dbReference>
<keyword evidence="4 8" id="KW-0863">Zinc-finger</keyword>
<proteinExistence type="predicted"/>
<feature type="domain" description="C2H2-type" evidence="11">
    <location>
        <begin position="593"/>
        <end position="621"/>
    </location>
</feature>
<dbReference type="PROSITE" id="PS00028">
    <property type="entry name" value="ZINC_FINGER_C2H2_1"/>
    <property type="match status" value="6"/>
</dbReference>
<evidence type="ECO:0000256" key="5">
    <source>
        <dbReference type="ARBA" id="ARBA00022833"/>
    </source>
</evidence>
<sequence>MVSRCLVPGCMATTVKKDSGIIYFRLPKDPERRKQWLKAANNPKYGENSPVESLRHLRVCSLHFKIEDYQRSLFAKTMCNTGRIKKLNKSATPSVHLNHGVPGPGAERPGLTTGMCSVVGCGSWRRRAERFKLPDDPEKRLEWFQFLFEVNGQRIKESSWTDINICSEHFTEDCFENRSLCETVLIPSAVPTLCVISEPDQPVEPVKTTEVACQCNFGASSNLTSCSDKSKHAFTDTITCGHDNEQDRHTNTDLNMEMVAVQQVEGKVVVNENCLLQLFCRKCPLCGSKLQMEKVTKGVLIVLNQQCLQCEYRNQWKSQINASIPAAEDQQLTGGRRVTSKAQKANPTDDSASSKIVSEILTFNDEESDLSDEGEDAGKSGMSSDGEWSPTEDNTLAEELRNDSDAETDCEGDEERDLQSPDCLRINELCTECGSFFNIQKPHTCEHKIKPFACNICGKRCVTEISLKSHSIIHNETYEHPCKYCHVTFKTRLDKLKHEQIHQDQKAPYKCPDCPLTFATNRKRRVHLGSHRNIKEFKCGVCGITFNDLHHLRRHSVVHTGLKPYKCSVCQRGFNQNTHLKSHMRLHTGERPYKCQHCDKCFNHNVSLKSHVQRYHSASFGRKRKVNKRPSDTGGAGNNGNDRGTHSGSDHVEEQDSEEEVQEHKKALTKFRRKCTGRPKGRPKGNAACNLDQAGKTKDKPSNTKTVKAKKLKKTSSSDEASESEQSDSDVSFASEKEEKEEKETKKRSTGRLRKASKK</sequence>
<feature type="domain" description="C2H2-type" evidence="11">
    <location>
        <begin position="509"/>
        <end position="536"/>
    </location>
</feature>
<keyword evidence="5" id="KW-0862">Zinc</keyword>
<dbReference type="SUPFAM" id="SSF57716">
    <property type="entry name" value="Glucocorticoid receptor-like (DNA-binding domain)"/>
    <property type="match status" value="2"/>
</dbReference>
<accession>A0A6G1QAA2</accession>
<feature type="domain" description="C2H2-type" evidence="11">
    <location>
        <begin position="480"/>
        <end position="507"/>
    </location>
</feature>
<feature type="compositionally biased region" description="Basic residues" evidence="10">
    <location>
        <begin position="748"/>
        <end position="759"/>
    </location>
</feature>
<dbReference type="GO" id="GO:0005634">
    <property type="term" value="C:nucleus"/>
    <property type="evidence" value="ECO:0007669"/>
    <property type="project" value="UniProtKB-SubCell"/>
</dbReference>
<keyword evidence="3" id="KW-0677">Repeat</keyword>
<dbReference type="SMART" id="SM00980">
    <property type="entry name" value="THAP"/>
    <property type="match status" value="2"/>
</dbReference>
<dbReference type="Gene3D" id="6.20.210.20">
    <property type="entry name" value="THAP domain"/>
    <property type="match status" value="1"/>
</dbReference>
<dbReference type="PANTHER" id="PTHR24381">
    <property type="entry name" value="ZINC FINGER PROTEIN"/>
    <property type="match status" value="1"/>
</dbReference>
<dbReference type="SUPFAM" id="SSF57667">
    <property type="entry name" value="beta-beta-alpha zinc fingers"/>
    <property type="match status" value="3"/>
</dbReference>
<dbReference type="Gene3D" id="3.30.160.60">
    <property type="entry name" value="Classic Zinc Finger"/>
    <property type="match status" value="5"/>
</dbReference>
<dbReference type="InterPro" id="IPR038441">
    <property type="entry name" value="THAP_Znf_sf"/>
</dbReference>
<feature type="region of interest" description="Disordered" evidence="10">
    <location>
        <begin position="615"/>
        <end position="759"/>
    </location>
</feature>
<dbReference type="PROSITE" id="PS50950">
    <property type="entry name" value="ZF_THAP"/>
    <property type="match status" value="2"/>
</dbReference>
<evidence type="ECO:0000259" key="11">
    <source>
        <dbReference type="PROSITE" id="PS50157"/>
    </source>
</evidence>
<evidence type="ECO:0000313" key="14">
    <source>
        <dbReference type="Proteomes" id="UP000503349"/>
    </source>
</evidence>
<dbReference type="Proteomes" id="UP000503349">
    <property type="component" value="Chromosome 14"/>
</dbReference>
<evidence type="ECO:0000313" key="13">
    <source>
        <dbReference type="EMBL" id="KAF3699344.1"/>
    </source>
</evidence>
<dbReference type="Pfam" id="PF00096">
    <property type="entry name" value="zf-C2H2"/>
    <property type="match status" value="3"/>
</dbReference>
<dbReference type="FunFam" id="3.30.160.60:FF:000145">
    <property type="entry name" value="Zinc finger protein 574"/>
    <property type="match status" value="1"/>
</dbReference>
<dbReference type="FunFam" id="3.30.160.60:FF:000710">
    <property type="entry name" value="Zinc finger protein 768"/>
    <property type="match status" value="1"/>
</dbReference>
<dbReference type="InterPro" id="IPR013087">
    <property type="entry name" value="Znf_C2H2_type"/>
</dbReference>
<feature type="region of interest" description="Disordered" evidence="10">
    <location>
        <begin position="326"/>
        <end position="392"/>
    </location>
</feature>
<feature type="compositionally biased region" description="Basic and acidic residues" evidence="10">
    <location>
        <begin position="643"/>
        <end position="654"/>
    </location>
</feature>
<keyword evidence="6 9" id="KW-0238">DNA-binding</keyword>
<dbReference type="Pfam" id="PF05485">
    <property type="entry name" value="THAP"/>
    <property type="match status" value="2"/>
</dbReference>
<dbReference type="FunFam" id="3.30.160.60:FF:000624">
    <property type="entry name" value="zinc finger protein 697"/>
    <property type="match status" value="1"/>
</dbReference>
<feature type="compositionally biased region" description="Acidic residues" evidence="10">
    <location>
        <begin position="405"/>
        <end position="416"/>
    </location>
</feature>
<evidence type="ECO:0000256" key="7">
    <source>
        <dbReference type="ARBA" id="ARBA00023242"/>
    </source>
</evidence>
<dbReference type="SMART" id="SM00355">
    <property type="entry name" value="ZnF_C2H2"/>
    <property type="match status" value="6"/>
</dbReference>
<name>A0A6G1QAA2_CHAAH</name>
<evidence type="ECO:0000256" key="1">
    <source>
        <dbReference type="ARBA" id="ARBA00004123"/>
    </source>
</evidence>
<evidence type="ECO:0000256" key="2">
    <source>
        <dbReference type="ARBA" id="ARBA00022723"/>
    </source>
</evidence>
<evidence type="ECO:0000256" key="3">
    <source>
        <dbReference type="ARBA" id="ARBA00022737"/>
    </source>
</evidence>
<gene>
    <name evidence="13" type="ORF">EXN66_Car015031</name>
</gene>
<dbReference type="GO" id="GO:0000977">
    <property type="term" value="F:RNA polymerase II transcription regulatory region sequence-specific DNA binding"/>
    <property type="evidence" value="ECO:0007669"/>
    <property type="project" value="TreeGrafter"/>
</dbReference>
<dbReference type="SMART" id="SM00692">
    <property type="entry name" value="DM3"/>
    <property type="match status" value="2"/>
</dbReference>
<feature type="domain" description="C2H2-type" evidence="11">
    <location>
        <begin position="452"/>
        <end position="479"/>
    </location>
</feature>
<dbReference type="FunFam" id="3.30.160.60:FF:000446">
    <property type="entry name" value="Zinc finger protein"/>
    <property type="match status" value="1"/>
</dbReference>
<evidence type="ECO:0000256" key="4">
    <source>
        <dbReference type="ARBA" id="ARBA00022771"/>
    </source>
</evidence>
<evidence type="ECO:0000256" key="6">
    <source>
        <dbReference type="ARBA" id="ARBA00023125"/>
    </source>
</evidence>
<protein>
    <submittedName>
        <fullName evidence="13">Zinc finger protein 813</fullName>
    </submittedName>
</protein>